<reference evidence="6" key="1">
    <citation type="submission" date="2022-12" db="EMBL/GenBank/DDBJ databases">
        <authorList>
            <person name="Petersen C."/>
        </authorList>
    </citation>
    <scope>NUCLEOTIDE SEQUENCE</scope>
    <source>
        <strain evidence="6">IBT 16125</strain>
    </source>
</reference>
<sequence length="430" mass="46939">MEQEQPSPVQKPLLAGKRVIVTGAGIAGLAFPLALRKQWPSKYDAEFPTIVIYERDDLKTQIGREGYSISIRGDALAGGMQALQKIGILEKLLDVSLTGRDNSTHTDGETSQDRGAFCLWDLKWNCLLRMTGKATDTELPAPSMRIKRDALRTVLIAAVDAISHVTMHWRTPCLSAEISPGAEQPVKVCLADDRVDYSDFLIVADGAGSKVRSKLRPTDTLNYAGICMISGTARFGENEIPKPMDKNWGGVLGGGGIGLFVSAVDSRSALWALSYPEIHARDRLAAPMSEEQVQSVLQEALELGRPFMEPLPTLIKATDPSTLTVMNAMDKQPFAHDNGCPIIFIGDSNHAMSPFAGNGANMALCDAWDLAEQLCQSETLEHALRTYDGLSMPRSSKAIDMSHWSISLLHSRGLKLLCYKLCLAVLRLFI</sequence>
<dbReference type="AlphaFoldDB" id="A0AAD6BZT4"/>
<dbReference type="GO" id="GO:0071949">
    <property type="term" value="F:FAD binding"/>
    <property type="evidence" value="ECO:0007669"/>
    <property type="project" value="InterPro"/>
</dbReference>
<organism evidence="6 7">
    <name type="scientific">Penicillium daleae</name>
    <dbReference type="NCBI Taxonomy" id="63821"/>
    <lineage>
        <taxon>Eukaryota</taxon>
        <taxon>Fungi</taxon>
        <taxon>Dikarya</taxon>
        <taxon>Ascomycota</taxon>
        <taxon>Pezizomycotina</taxon>
        <taxon>Eurotiomycetes</taxon>
        <taxon>Eurotiomycetidae</taxon>
        <taxon>Eurotiales</taxon>
        <taxon>Aspergillaceae</taxon>
        <taxon>Penicillium</taxon>
    </lineage>
</organism>
<evidence type="ECO:0000256" key="2">
    <source>
        <dbReference type="ARBA" id="ARBA00022827"/>
    </source>
</evidence>
<dbReference type="PANTHER" id="PTHR46972:SF1">
    <property type="entry name" value="FAD DEPENDENT OXIDOREDUCTASE DOMAIN-CONTAINING PROTEIN"/>
    <property type="match status" value="1"/>
</dbReference>
<dbReference type="PANTHER" id="PTHR46972">
    <property type="entry name" value="MONOOXYGENASE ASQM-RELATED"/>
    <property type="match status" value="1"/>
</dbReference>
<comment type="caution">
    <text evidence="6">The sequence shown here is derived from an EMBL/GenBank/DDBJ whole genome shotgun (WGS) entry which is preliminary data.</text>
</comment>
<dbReference type="Pfam" id="PF01494">
    <property type="entry name" value="FAD_binding_3"/>
    <property type="match status" value="1"/>
</dbReference>
<keyword evidence="4" id="KW-0503">Monooxygenase</keyword>
<accession>A0AAD6BZT4</accession>
<dbReference type="GO" id="GO:0004497">
    <property type="term" value="F:monooxygenase activity"/>
    <property type="evidence" value="ECO:0007669"/>
    <property type="project" value="UniProtKB-KW"/>
</dbReference>
<evidence type="ECO:0000313" key="7">
    <source>
        <dbReference type="Proteomes" id="UP001213681"/>
    </source>
</evidence>
<name>A0AAD6BZT4_9EURO</name>
<evidence type="ECO:0000256" key="1">
    <source>
        <dbReference type="ARBA" id="ARBA00022630"/>
    </source>
</evidence>
<dbReference type="PRINTS" id="PR00420">
    <property type="entry name" value="RNGMNOXGNASE"/>
</dbReference>
<dbReference type="Proteomes" id="UP001213681">
    <property type="component" value="Unassembled WGS sequence"/>
</dbReference>
<keyword evidence="1" id="KW-0285">Flavoprotein</keyword>
<evidence type="ECO:0000259" key="5">
    <source>
        <dbReference type="Pfam" id="PF01494"/>
    </source>
</evidence>
<proteinExistence type="predicted"/>
<keyword evidence="7" id="KW-1185">Reference proteome</keyword>
<dbReference type="Gene3D" id="3.50.50.60">
    <property type="entry name" value="FAD/NAD(P)-binding domain"/>
    <property type="match status" value="1"/>
</dbReference>
<reference evidence="6" key="2">
    <citation type="journal article" date="2023" name="IMA Fungus">
        <title>Comparative genomic study of the Penicillium genus elucidates a diverse pangenome and 15 lateral gene transfer events.</title>
        <authorList>
            <person name="Petersen C."/>
            <person name="Sorensen T."/>
            <person name="Nielsen M.R."/>
            <person name="Sondergaard T.E."/>
            <person name="Sorensen J.L."/>
            <person name="Fitzpatrick D.A."/>
            <person name="Frisvad J.C."/>
            <person name="Nielsen K.L."/>
        </authorList>
    </citation>
    <scope>NUCLEOTIDE SEQUENCE</scope>
    <source>
        <strain evidence="6">IBT 16125</strain>
    </source>
</reference>
<dbReference type="GeneID" id="81603801"/>
<gene>
    <name evidence="6" type="ORF">N7458_010176</name>
</gene>
<feature type="domain" description="FAD-binding" evidence="5">
    <location>
        <begin position="78"/>
        <end position="400"/>
    </location>
</feature>
<dbReference type="InterPro" id="IPR036188">
    <property type="entry name" value="FAD/NAD-bd_sf"/>
</dbReference>
<protein>
    <recommendedName>
        <fullName evidence="5">FAD-binding domain-containing protein</fullName>
    </recommendedName>
</protein>
<evidence type="ECO:0000256" key="4">
    <source>
        <dbReference type="ARBA" id="ARBA00023033"/>
    </source>
</evidence>
<dbReference type="RefSeq" id="XP_056762407.1">
    <property type="nucleotide sequence ID" value="XM_056913558.1"/>
</dbReference>
<keyword evidence="3" id="KW-0560">Oxidoreductase</keyword>
<keyword evidence="2" id="KW-0274">FAD</keyword>
<evidence type="ECO:0000313" key="6">
    <source>
        <dbReference type="EMBL" id="KAJ5439178.1"/>
    </source>
</evidence>
<evidence type="ECO:0000256" key="3">
    <source>
        <dbReference type="ARBA" id="ARBA00023002"/>
    </source>
</evidence>
<dbReference type="InterPro" id="IPR002938">
    <property type="entry name" value="FAD-bd"/>
</dbReference>
<dbReference type="EMBL" id="JAPVEA010000008">
    <property type="protein sequence ID" value="KAJ5439178.1"/>
    <property type="molecule type" value="Genomic_DNA"/>
</dbReference>
<dbReference type="SUPFAM" id="SSF51905">
    <property type="entry name" value="FAD/NAD(P)-binding domain"/>
    <property type="match status" value="1"/>
</dbReference>